<dbReference type="NCBIfam" id="TIGR01891">
    <property type="entry name" value="amidohydrolases"/>
    <property type="match status" value="1"/>
</dbReference>
<gene>
    <name evidence="3" type="ORF">D6B99_12675</name>
</gene>
<feature type="binding site" evidence="2">
    <location>
        <position position="349"/>
    </location>
    <ligand>
        <name>Mn(2+)</name>
        <dbReference type="ChEBI" id="CHEBI:29035"/>
        <label>2</label>
    </ligand>
</feature>
<keyword evidence="2" id="KW-0479">Metal-binding</keyword>
<comment type="cofactor">
    <cofactor evidence="2">
        <name>Mn(2+)</name>
        <dbReference type="ChEBI" id="CHEBI:29035"/>
    </cofactor>
    <text evidence="2">The Mn(2+) ion enhances activity.</text>
</comment>
<sequence length="377" mass="42855">MELQDFIDFRHEVHQHPELSGEEYETKKRVARFIQMFNPDEIIEVGKTGLLFAFKGELPGKSIMIRAELDALPIQEINELPYKSIIENISHKCGHDGHLTILARLAFLLSQQKLIKGTAYLLFQPSEENGMGAKEVFASEKFREIHIDRVVALHNIPGYPIKSIILRNGSFTPAVRSIIVKFTGKTSHAAEPENGYNPGWAMADFLKEALTISNNNIHQDEFFLVTPVYTCMGEKSYGVSAGYGEVHLTVRSWRNNLLLEKSRILESLARKIGEENHLEIEIEWLQEFKANENKDEVVNDIRKAAKSLGLQIIERETPMKWGEDFGLFTELYEGAMFGLGSGENQAALHNPDFDFPDELIETGSLIFEKIVREYLNS</sequence>
<dbReference type="InterPro" id="IPR002933">
    <property type="entry name" value="Peptidase_M20"/>
</dbReference>
<evidence type="ECO:0000256" key="2">
    <source>
        <dbReference type="PIRSR" id="PIRSR005962-1"/>
    </source>
</evidence>
<evidence type="ECO:0000313" key="3">
    <source>
        <dbReference type="EMBL" id="AYD49429.1"/>
    </source>
</evidence>
<keyword evidence="4" id="KW-1185">Reference proteome</keyword>
<protein>
    <submittedName>
        <fullName evidence="3">Amidohydrolase</fullName>
    </submittedName>
</protein>
<dbReference type="AlphaFoldDB" id="A0A386HUJ6"/>
<feature type="binding site" evidence="2">
    <location>
        <position position="95"/>
    </location>
    <ligand>
        <name>Mn(2+)</name>
        <dbReference type="ChEBI" id="CHEBI:29035"/>
        <label>2</label>
    </ligand>
</feature>
<dbReference type="InterPro" id="IPR017439">
    <property type="entry name" value="Amidohydrolase"/>
</dbReference>
<dbReference type="PANTHER" id="PTHR11014:SF169">
    <property type="entry name" value="CLAN MH, FAMILY M20, PEPTIDASE T-LIKE METALLOPEPTIDASE"/>
    <property type="match status" value="1"/>
</dbReference>
<feature type="binding site" evidence="2">
    <location>
        <position position="128"/>
    </location>
    <ligand>
        <name>Mn(2+)</name>
        <dbReference type="ChEBI" id="CHEBI:29035"/>
        <label>2</label>
    </ligand>
</feature>
<name>A0A386HUJ6_9BACT</name>
<reference evidence="3 4" key="1">
    <citation type="submission" date="2018-09" db="EMBL/GenBank/DDBJ databases">
        <title>Arachidicoccus sp. nov., a bacterium isolated from soil.</title>
        <authorList>
            <person name="Weon H.-Y."/>
            <person name="Kwon S.-W."/>
            <person name="Lee S.A."/>
        </authorList>
    </citation>
    <scope>NUCLEOTIDE SEQUENCE [LARGE SCALE GENOMIC DNA]</scope>
    <source>
        <strain evidence="3 4">KIS59-12</strain>
    </source>
</reference>
<evidence type="ECO:0000313" key="4">
    <source>
        <dbReference type="Proteomes" id="UP000266118"/>
    </source>
</evidence>
<feature type="binding site" evidence="2">
    <location>
        <position position="154"/>
    </location>
    <ligand>
        <name>Mn(2+)</name>
        <dbReference type="ChEBI" id="CHEBI:29035"/>
        <label>2</label>
    </ligand>
</feature>
<dbReference type="OrthoDB" id="9776731at2"/>
<dbReference type="SUPFAM" id="SSF55031">
    <property type="entry name" value="Bacterial exopeptidase dimerisation domain"/>
    <property type="match status" value="1"/>
</dbReference>
<keyword evidence="1 3" id="KW-0378">Hydrolase</keyword>
<dbReference type="Pfam" id="PF01546">
    <property type="entry name" value="Peptidase_M20"/>
    <property type="match status" value="1"/>
</dbReference>
<dbReference type="Proteomes" id="UP000266118">
    <property type="component" value="Chromosome"/>
</dbReference>
<dbReference type="Gene3D" id="3.40.630.10">
    <property type="entry name" value="Zn peptidases"/>
    <property type="match status" value="1"/>
</dbReference>
<dbReference type="GO" id="GO:0046872">
    <property type="term" value="F:metal ion binding"/>
    <property type="evidence" value="ECO:0007669"/>
    <property type="project" value="UniProtKB-KW"/>
</dbReference>
<dbReference type="EMBL" id="CP032489">
    <property type="protein sequence ID" value="AYD49429.1"/>
    <property type="molecule type" value="Genomic_DNA"/>
</dbReference>
<dbReference type="SUPFAM" id="SSF53187">
    <property type="entry name" value="Zn-dependent exopeptidases"/>
    <property type="match status" value="1"/>
</dbReference>
<dbReference type="RefSeq" id="WP_119991171.1">
    <property type="nucleotide sequence ID" value="NZ_CP032489.1"/>
</dbReference>
<dbReference type="GO" id="GO:0016787">
    <property type="term" value="F:hydrolase activity"/>
    <property type="evidence" value="ECO:0007669"/>
    <property type="project" value="UniProtKB-KW"/>
</dbReference>
<proteinExistence type="predicted"/>
<organism evidence="3 4">
    <name type="scientific">Arachidicoccus soli</name>
    <dbReference type="NCBI Taxonomy" id="2341117"/>
    <lineage>
        <taxon>Bacteria</taxon>
        <taxon>Pseudomonadati</taxon>
        <taxon>Bacteroidota</taxon>
        <taxon>Chitinophagia</taxon>
        <taxon>Chitinophagales</taxon>
        <taxon>Chitinophagaceae</taxon>
        <taxon>Arachidicoccus</taxon>
    </lineage>
</organism>
<dbReference type="Gene3D" id="3.30.70.360">
    <property type="match status" value="1"/>
</dbReference>
<dbReference type="PANTHER" id="PTHR11014">
    <property type="entry name" value="PEPTIDASE M20 FAMILY MEMBER"/>
    <property type="match status" value="1"/>
</dbReference>
<dbReference type="InterPro" id="IPR036264">
    <property type="entry name" value="Bact_exopeptidase_dim_dom"/>
</dbReference>
<keyword evidence="2" id="KW-0464">Manganese</keyword>
<dbReference type="PIRSF" id="PIRSF005962">
    <property type="entry name" value="Pept_M20D_amidohydro"/>
    <property type="match status" value="1"/>
</dbReference>
<accession>A0A386HUJ6</accession>
<evidence type="ECO:0000256" key="1">
    <source>
        <dbReference type="ARBA" id="ARBA00022801"/>
    </source>
</evidence>
<dbReference type="KEGG" id="ark:D6B99_12675"/>
<feature type="binding site" evidence="2">
    <location>
        <position position="93"/>
    </location>
    <ligand>
        <name>Mn(2+)</name>
        <dbReference type="ChEBI" id="CHEBI:29035"/>
        <label>2</label>
    </ligand>
</feature>